<comment type="caution">
    <text evidence="9">The sequence shown here is derived from an EMBL/GenBank/DDBJ whole genome shotgun (WGS) entry which is preliminary data.</text>
</comment>
<evidence type="ECO:0000256" key="4">
    <source>
        <dbReference type="ARBA" id="ARBA00022692"/>
    </source>
</evidence>
<dbReference type="AlphaFoldDB" id="A0A852TQ93"/>
<keyword evidence="3" id="KW-1003">Cell membrane</keyword>
<dbReference type="CDD" id="cd06261">
    <property type="entry name" value="TM_PBP2"/>
    <property type="match status" value="1"/>
</dbReference>
<evidence type="ECO:0000256" key="7">
    <source>
        <dbReference type="RuleBase" id="RU363032"/>
    </source>
</evidence>
<evidence type="ECO:0000259" key="8">
    <source>
        <dbReference type="PROSITE" id="PS50928"/>
    </source>
</evidence>
<dbReference type="GO" id="GO:0055085">
    <property type="term" value="P:transmembrane transport"/>
    <property type="evidence" value="ECO:0007669"/>
    <property type="project" value="InterPro"/>
</dbReference>
<feature type="transmembrane region" description="Helical" evidence="7">
    <location>
        <begin position="221"/>
        <end position="242"/>
    </location>
</feature>
<dbReference type="SUPFAM" id="SSF161098">
    <property type="entry name" value="MetI-like"/>
    <property type="match status" value="1"/>
</dbReference>
<organism evidence="9 10">
    <name type="scientific">Neobacillus niacini</name>
    <dbReference type="NCBI Taxonomy" id="86668"/>
    <lineage>
        <taxon>Bacteria</taxon>
        <taxon>Bacillati</taxon>
        <taxon>Bacillota</taxon>
        <taxon>Bacilli</taxon>
        <taxon>Bacillales</taxon>
        <taxon>Bacillaceae</taxon>
        <taxon>Neobacillus</taxon>
    </lineage>
</organism>
<feature type="transmembrane region" description="Helical" evidence="7">
    <location>
        <begin position="166"/>
        <end position="195"/>
    </location>
</feature>
<keyword evidence="6 7" id="KW-0472">Membrane</keyword>
<gene>
    <name evidence="9" type="ORF">F4694_006560</name>
</gene>
<dbReference type="InterPro" id="IPR035906">
    <property type="entry name" value="MetI-like_sf"/>
</dbReference>
<feature type="transmembrane region" description="Helical" evidence="7">
    <location>
        <begin position="38"/>
        <end position="56"/>
    </location>
</feature>
<name>A0A852TQ93_9BACI</name>
<evidence type="ECO:0000256" key="6">
    <source>
        <dbReference type="ARBA" id="ARBA00023136"/>
    </source>
</evidence>
<dbReference type="Pfam" id="PF00528">
    <property type="entry name" value="BPD_transp_1"/>
    <property type="match status" value="1"/>
</dbReference>
<comment type="similarity">
    <text evidence="7">Belongs to the binding-protein-dependent transport system permease family.</text>
</comment>
<keyword evidence="4 7" id="KW-0812">Transmembrane</keyword>
<dbReference type="GO" id="GO:0005886">
    <property type="term" value="C:plasma membrane"/>
    <property type="evidence" value="ECO:0007669"/>
    <property type="project" value="UniProtKB-SubCell"/>
</dbReference>
<evidence type="ECO:0000256" key="3">
    <source>
        <dbReference type="ARBA" id="ARBA00022475"/>
    </source>
</evidence>
<evidence type="ECO:0000256" key="1">
    <source>
        <dbReference type="ARBA" id="ARBA00004651"/>
    </source>
</evidence>
<keyword evidence="2 7" id="KW-0813">Transport</keyword>
<feature type="transmembrane region" description="Helical" evidence="7">
    <location>
        <begin position="97"/>
        <end position="119"/>
    </location>
</feature>
<dbReference type="EMBL" id="JACCBX010000027">
    <property type="protein sequence ID" value="NYE09657.1"/>
    <property type="molecule type" value="Genomic_DNA"/>
</dbReference>
<dbReference type="PROSITE" id="PS50928">
    <property type="entry name" value="ABC_TM1"/>
    <property type="match status" value="1"/>
</dbReference>
<accession>A0A852TQ93</accession>
<reference evidence="10" key="2">
    <citation type="submission" date="2020-08" db="EMBL/GenBank/DDBJ databases">
        <title>The Agave Microbiome: Exploring the role of microbial communities in plant adaptations to desert environments.</title>
        <authorList>
            <person name="Partida-Martinez L.P."/>
        </authorList>
    </citation>
    <scope>NUCLEOTIDE SEQUENCE [LARGE SCALE GENOMIC DNA]</scope>
    <source>
        <strain evidence="10">AT2.8</strain>
    </source>
</reference>
<dbReference type="InterPro" id="IPR000515">
    <property type="entry name" value="MetI-like"/>
</dbReference>
<evidence type="ECO:0000256" key="5">
    <source>
        <dbReference type="ARBA" id="ARBA00022989"/>
    </source>
</evidence>
<evidence type="ECO:0000313" key="10">
    <source>
        <dbReference type="Proteomes" id="UP000548423"/>
    </source>
</evidence>
<proteinExistence type="inferred from homology"/>
<dbReference type="PANTHER" id="PTHR30151">
    <property type="entry name" value="ALKANE SULFONATE ABC TRANSPORTER-RELATED, MEMBRANE SUBUNIT"/>
    <property type="match status" value="1"/>
</dbReference>
<dbReference type="PANTHER" id="PTHR30151:SF0">
    <property type="entry name" value="ABC TRANSPORTER PERMEASE PROTEIN MJ0413-RELATED"/>
    <property type="match status" value="1"/>
</dbReference>
<comment type="subcellular location">
    <subcellularLocation>
        <location evidence="1 7">Cell membrane</location>
        <topology evidence="1 7">Multi-pass membrane protein</topology>
    </subcellularLocation>
</comment>
<dbReference type="Gene3D" id="1.10.3720.10">
    <property type="entry name" value="MetI-like"/>
    <property type="match status" value="1"/>
</dbReference>
<feature type="transmembrane region" description="Helical" evidence="7">
    <location>
        <begin position="12"/>
        <end position="31"/>
    </location>
</feature>
<feature type="transmembrane region" description="Helical" evidence="7">
    <location>
        <begin position="62"/>
        <end position="85"/>
    </location>
</feature>
<evidence type="ECO:0000313" key="9">
    <source>
        <dbReference type="EMBL" id="NYE09657.1"/>
    </source>
</evidence>
<reference evidence="10" key="1">
    <citation type="submission" date="2020-07" db="EMBL/GenBank/DDBJ databases">
        <authorList>
            <person name="Partida-Martinez L."/>
            <person name="Huntemann M."/>
            <person name="Clum A."/>
            <person name="Wang J."/>
            <person name="Palaniappan K."/>
            <person name="Ritter S."/>
            <person name="Chen I.-M."/>
            <person name="Stamatis D."/>
            <person name="Reddy T."/>
            <person name="O'Malley R."/>
            <person name="Daum C."/>
            <person name="Shapiro N."/>
            <person name="Ivanova N."/>
            <person name="Kyrpides N."/>
            <person name="Woyke T."/>
        </authorList>
    </citation>
    <scope>NUCLEOTIDE SEQUENCE [LARGE SCALE GENOMIC DNA]</scope>
    <source>
        <strain evidence="10">AT2.8</strain>
    </source>
</reference>
<keyword evidence="5 7" id="KW-1133">Transmembrane helix</keyword>
<sequence length="250" mass="27985">MIKQIWNKVVDYQSIFILLIVWEVIAALGIMPERLFPSMFVVIGVAYDLAISPLLWDNLSVTMVRVLSGFTIAAVIGVPLGIMMSRFNLMNKLMQPMLSIGYPIPRVALYPILVFMLGIGSGSKIFLIVLECLFPIIINTYYGALRVNHIYVWASQNMGANHFNMFWKVLLPATAPSIFTGLRIALPLALIISILTEMISSTEGMGYLLSFMSSSLVQENVLASVMLIAILGYLMSVILDIIQKKFIFWH</sequence>
<protein>
    <submittedName>
        <fullName evidence="9">NitT/TauT family transport system permease protein</fullName>
    </submittedName>
</protein>
<dbReference type="Proteomes" id="UP000548423">
    <property type="component" value="Unassembled WGS sequence"/>
</dbReference>
<feature type="transmembrane region" description="Helical" evidence="7">
    <location>
        <begin position="125"/>
        <end position="145"/>
    </location>
</feature>
<feature type="domain" description="ABC transmembrane type-1" evidence="8">
    <location>
        <begin position="59"/>
        <end position="243"/>
    </location>
</feature>
<evidence type="ECO:0000256" key="2">
    <source>
        <dbReference type="ARBA" id="ARBA00022448"/>
    </source>
</evidence>